<evidence type="ECO:0000256" key="1">
    <source>
        <dbReference type="SAM" id="MobiDB-lite"/>
    </source>
</evidence>
<dbReference type="NCBIfam" id="NF033580">
    <property type="entry name" value="transpos_IS5_3"/>
    <property type="match status" value="1"/>
</dbReference>
<dbReference type="Pfam" id="PF13340">
    <property type="entry name" value="DUF4096"/>
    <property type="match status" value="1"/>
</dbReference>
<proteinExistence type="predicted"/>
<name>A0A7V8V8D6_9BACT</name>
<evidence type="ECO:0000313" key="3">
    <source>
        <dbReference type="EMBL" id="MBA2116839.1"/>
    </source>
</evidence>
<dbReference type="Proteomes" id="UP000551616">
    <property type="component" value="Unassembled WGS sequence"/>
</dbReference>
<organism evidence="3 4">
    <name type="scientific">Bremerella alba</name>
    <dbReference type="NCBI Taxonomy" id="980252"/>
    <lineage>
        <taxon>Bacteria</taxon>
        <taxon>Pseudomonadati</taxon>
        <taxon>Planctomycetota</taxon>
        <taxon>Planctomycetia</taxon>
        <taxon>Pirellulales</taxon>
        <taxon>Pirellulaceae</taxon>
        <taxon>Bremerella</taxon>
    </lineage>
</organism>
<dbReference type="PANTHER" id="PTHR30007">
    <property type="entry name" value="PHP DOMAIN PROTEIN"/>
    <property type="match status" value="1"/>
</dbReference>
<evidence type="ECO:0000259" key="2">
    <source>
        <dbReference type="Pfam" id="PF13340"/>
    </source>
</evidence>
<dbReference type="InterPro" id="IPR025161">
    <property type="entry name" value="IS402-like_dom"/>
</dbReference>
<sequence length="124" mass="14315">MEARYPTDLTDAQWKRIACLIPAAKPGGRPRSTSIREVLNAILYLTKSGCQWRMLPRDFPSWKTVYWYFTEWKNDGTLQRIHDSLRHRVREQEGRHRQPSVAIIDSQSVKTPEKGGVDSMVASS</sequence>
<gene>
    <name evidence="3" type="ORF">HOV93_40320</name>
</gene>
<dbReference type="EMBL" id="JABRWO010000011">
    <property type="protein sequence ID" value="MBA2116839.1"/>
    <property type="molecule type" value="Genomic_DNA"/>
</dbReference>
<reference evidence="3 4" key="1">
    <citation type="submission" date="2020-05" db="EMBL/GenBank/DDBJ databases">
        <title>Bremerella alba sp. nov., a novel planctomycete isolated from the surface of the macroalga Fucus spiralis.</title>
        <authorList>
            <person name="Godinho O."/>
            <person name="Botelho R."/>
            <person name="Albuquerque L."/>
            <person name="Wiegand S."/>
            <person name="Da Costa M.S."/>
            <person name="Lobo-Da-Cunha A."/>
            <person name="Jogler C."/>
            <person name="Lage O.M."/>
        </authorList>
    </citation>
    <scope>NUCLEOTIDE SEQUENCE [LARGE SCALE GENOMIC DNA]</scope>
    <source>
        <strain evidence="3 4">FF15</strain>
    </source>
</reference>
<comment type="caution">
    <text evidence="3">The sequence shown here is derived from an EMBL/GenBank/DDBJ whole genome shotgun (WGS) entry which is preliminary data.</text>
</comment>
<keyword evidence="4" id="KW-1185">Reference proteome</keyword>
<evidence type="ECO:0000313" key="4">
    <source>
        <dbReference type="Proteomes" id="UP000551616"/>
    </source>
</evidence>
<accession>A0A7V8V8D6</accession>
<dbReference type="AlphaFoldDB" id="A0A7V8V8D6"/>
<dbReference type="PANTHER" id="PTHR30007:SF0">
    <property type="entry name" value="TRANSPOSASE"/>
    <property type="match status" value="1"/>
</dbReference>
<feature type="domain" description="Insertion element IS402-like" evidence="2">
    <location>
        <begin position="9"/>
        <end position="82"/>
    </location>
</feature>
<protein>
    <submittedName>
        <fullName evidence="3">IS5 family transposase ISAcma20</fullName>
    </submittedName>
</protein>
<feature type="region of interest" description="Disordered" evidence="1">
    <location>
        <begin position="90"/>
        <end position="124"/>
    </location>
</feature>